<reference evidence="2" key="1">
    <citation type="journal article" date="2011" name="Proc. Natl. Acad. Sci. U.S.A.">
        <title>Obligate biotrophy features unraveled by the genomic analysis of rust fungi.</title>
        <authorList>
            <person name="Duplessis S."/>
            <person name="Cuomo C.A."/>
            <person name="Lin Y.-C."/>
            <person name="Aerts A."/>
            <person name="Tisserant E."/>
            <person name="Veneault-Fourrey C."/>
            <person name="Joly D.L."/>
            <person name="Hacquard S."/>
            <person name="Amselem J."/>
            <person name="Cantarel B.L."/>
            <person name="Chiu R."/>
            <person name="Coutinho P.M."/>
            <person name="Feau N."/>
            <person name="Field M."/>
            <person name="Frey P."/>
            <person name="Gelhaye E."/>
            <person name="Goldberg J."/>
            <person name="Grabherr M.G."/>
            <person name="Kodira C.D."/>
            <person name="Kohler A."/>
            <person name="Kuees U."/>
            <person name="Lindquist E.A."/>
            <person name="Lucas S.M."/>
            <person name="Mago R."/>
            <person name="Mauceli E."/>
            <person name="Morin E."/>
            <person name="Murat C."/>
            <person name="Pangilinan J.L."/>
            <person name="Park R."/>
            <person name="Pearson M."/>
            <person name="Quesneville H."/>
            <person name="Rouhier N."/>
            <person name="Sakthikumar S."/>
            <person name="Salamov A.A."/>
            <person name="Schmutz J."/>
            <person name="Selles B."/>
            <person name="Shapiro H."/>
            <person name="Tanguay P."/>
            <person name="Tuskan G.A."/>
            <person name="Henrissat B."/>
            <person name="Van de Peer Y."/>
            <person name="Rouze P."/>
            <person name="Ellis J.G."/>
            <person name="Dodds P.N."/>
            <person name="Schein J.E."/>
            <person name="Zhong S."/>
            <person name="Hamelin R.C."/>
            <person name="Grigoriev I.V."/>
            <person name="Szabo L.J."/>
            <person name="Martin F."/>
        </authorList>
    </citation>
    <scope>NUCLEOTIDE SEQUENCE [LARGE SCALE GENOMIC DNA]</scope>
    <source>
        <strain evidence="2">98AG31 / pathotype 3-4-7</strain>
    </source>
</reference>
<proteinExistence type="predicted"/>
<name>F4SBF5_MELLP</name>
<dbReference type="RefSeq" id="XP_007418716.1">
    <property type="nucleotide sequence ID" value="XM_007418654.1"/>
</dbReference>
<dbReference type="GeneID" id="18925135"/>
<sequence>MPGSDNQLGPLNLHGVFRLDNLISGRNNAANPLRFYSATILVTNDGFLPKTILIADDMFTTALSTGVLYEVSGSVVNRFHQYPPIIFPDYQTLPPRMVLYPCVADVSDDINVAGVGKVIKATLREFWKDTALVVAHEDWDASDLTWVKFVCEYICHHASLEGVQDVENLLGKKVRICGCIRGFCEVRDSWIITNHLTLSIYTYAYNAMSFENCIPFYEKVRARCQFTLICKVFTGTEIPYVRICRRKTINLRKVARTNPF</sequence>
<dbReference type="HOGENOM" id="CLU_1069909_0_0_1"/>
<gene>
    <name evidence="1" type="ORF">MELLADRAFT_113911</name>
</gene>
<dbReference type="VEuPathDB" id="FungiDB:MELLADRAFT_113911"/>
<dbReference type="InParanoid" id="F4SBF5"/>
<dbReference type="Proteomes" id="UP000001072">
    <property type="component" value="Unassembled WGS sequence"/>
</dbReference>
<evidence type="ECO:0000313" key="2">
    <source>
        <dbReference type="Proteomes" id="UP000001072"/>
    </source>
</evidence>
<keyword evidence="2" id="KW-1185">Reference proteome</keyword>
<accession>F4SBF5</accession>
<dbReference type="EMBL" id="GL883188">
    <property type="protein sequence ID" value="EGF98020.1"/>
    <property type="molecule type" value="Genomic_DNA"/>
</dbReference>
<evidence type="ECO:0000313" key="1">
    <source>
        <dbReference type="EMBL" id="EGF98020.1"/>
    </source>
</evidence>
<organism evidence="2">
    <name type="scientific">Melampsora larici-populina (strain 98AG31 / pathotype 3-4-7)</name>
    <name type="common">Poplar leaf rust fungus</name>
    <dbReference type="NCBI Taxonomy" id="747676"/>
    <lineage>
        <taxon>Eukaryota</taxon>
        <taxon>Fungi</taxon>
        <taxon>Dikarya</taxon>
        <taxon>Basidiomycota</taxon>
        <taxon>Pucciniomycotina</taxon>
        <taxon>Pucciniomycetes</taxon>
        <taxon>Pucciniales</taxon>
        <taxon>Melampsoraceae</taxon>
        <taxon>Melampsora</taxon>
    </lineage>
</organism>
<protein>
    <submittedName>
        <fullName evidence="1">Uncharacterized protein</fullName>
    </submittedName>
</protein>
<dbReference type="AlphaFoldDB" id="F4SBF5"/>
<dbReference type="KEGG" id="mlr:MELLADRAFT_113911"/>